<evidence type="ECO:0000259" key="5">
    <source>
        <dbReference type="PROSITE" id="PS50893"/>
    </source>
</evidence>
<reference evidence="6" key="1">
    <citation type="submission" date="2022-11" db="EMBL/GenBank/DDBJ databases">
        <title>Alteromonas sp. nov., isolated from sea water of the Qingdao.</title>
        <authorList>
            <person name="Wang Q."/>
        </authorList>
    </citation>
    <scope>NUCLEOTIDE SEQUENCE</scope>
    <source>
        <strain evidence="6">ASW11-7</strain>
    </source>
</reference>
<keyword evidence="7" id="KW-1185">Reference proteome</keyword>
<keyword evidence="2" id="KW-0813">Transport</keyword>
<evidence type="ECO:0000256" key="1">
    <source>
        <dbReference type="ARBA" id="ARBA00005417"/>
    </source>
</evidence>
<dbReference type="RefSeq" id="WP_265616033.1">
    <property type="nucleotide sequence ID" value="NZ_JAPFRD010000002.1"/>
</dbReference>
<dbReference type="Gene3D" id="3.40.50.300">
    <property type="entry name" value="P-loop containing nucleotide triphosphate hydrolases"/>
    <property type="match status" value="1"/>
</dbReference>
<dbReference type="PANTHER" id="PTHR43335">
    <property type="entry name" value="ABC TRANSPORTER, ATP-BINDING PROTEIN"/>
    <property type="match status" value="1"/>
</dbReference>
<feature type="domain" description="ABC transporter" evidence="5">
    <location>
        <begin position="2"/>
        <end position="231"/>
    </location>
</feature>
<dbReference type="CDD" id="cd03230">
    <property type="entry name" value="ABC_DR_subfamily_A"/>
    <property type="match status" value="1"/>
</dbReference>
<name>A0ABT3P3I9_9ALTE</name>
<evidence type="ECO:0000256" key="3">
    <source>
        <dbReference type="ARBA" id="ARBA00022741"/>
    </source>
</evidence>
<proteinExistence type="inferred from homology"/>
<dbReference type="SMART" id="SM00382">
    <property type="entry name" value="AAA"/>
    <property type="match status" value="1"/>
</dbReference>
<comment type="similarity">
    <text evidence="1">Belongs to the ABC transporter superfamily.</text>
</comment>
<dbReference type="InterPro" id="IPR003439">
    <property type="entry name" value="ABC_transporter-like_ATP-bd"/>
</dbReference>
<sequence length="307" mass="34136">MISVKHLTRTFDDFTAVDDLSFEIAPGDVVGFLGPNGAGKSTTMKMLTGFLSPSSGEVKIDNLSMQQNAKMLQKKIGYLPEGSPVYGDMTVFQFLHFIADVRELKGKSKKARIGEVITQLELQSVLNRTVDNLSKGFKRRVGLAQAIIHDPQILILDEPTDGLDPNQKHHVRELIRKLSQDKLVIISTHILEEVTSVCNRVMIIAKGQLRFDGTPTALQQKSRYYHAVSLTLSYAADISGLAEIEGVADMEINRITGQVTLFPEPDTYILGPITNYINHRKLPVDALFVEQGRVDEVFRRITSEEAA</sequence>
<dbReference type="SUPFAM" id="SSF52540">
    <property type="entry name" value="P-loop containing nucleoside triphosphate hydrolases"/>
    <property type="match status" value="1"/>
</dbReference>
<accession>A0ABT3P3I9</accession>
<comment type="caution">
    <text evidence="6">The sequence shown here is derived from an EMBL/GenBank/DDBJ whole genome shotgun (WGS) entry which is preliminary data.</text>
</comment>
<evidence type="ECO:0000256" key="4">
    <source>
        <dbReference type="ARBA" id="ARBA00022840"/>
    </source>
</evidence>
<keyword evidence="4 6" id="KW-0067">ATP-binding</keyword>
<dbReference type="PROSITE" id="PS50893">
    <property type="entry name" value="ABC_TRANSPORTER_2"/>
    <property type="match status" value="1"/>
</dbReference>
<dbReference type="Proteomes" id="UP001142810">
    <property type="component" value="Unassembled WGS sequence"/>
</dbReference>
<protein>
    <submittedName>
        <fullName evidence="6">ABC transporter ATP-binding protein</fullName>
    </submittedName>
</protein>
<dbReference type="InterPro" id="IPR003593">
    <property type="entry name" value="AAA+_ATPase"/>
</dbReference>
<dbReference type="EMBL" id="JAPFRD010000002">
    <property type="protein sequence ID" value="MCW8107337.1"/>
    <property type="molecule type" value="Genomic_DNA"/>
</dbReference>
<organism evidence="6 7">
    <name type="scientific">Alteromonas aquimaris</name>
    <dbReference type="NCBI Taxonomy" id="2998417"/>
    <lineage>
        <taxon>Bacteria</taxon>
        <taxon>Pseudomonadati</taxon>
        <taxon>Pseudomonadota</taxon>
        <taxon>Gammaproteobacteria</taxon>
        <taxon>Alteromonadales</taxon>
        <taxon>Alteromonadaceae</taxon>
        <taxon>Alteromonas/Salinimonas group</taxon>
        <taxon>Alteromonas</taxon>
    </lineage>
</organism>
<dbReference type="InterPro" id="IPR027417">
    <property type="entry name" value="P-loop_NTPase"/>
</dbReference>
<evidence type="ECO:0000256" key="2">
    <source>
        <dbReference type="ARBA" id="ARBA00022448"/>
    </source>
</evidence>
<gene>
    <name evidence="6" type="ORF">OPS25_02305</name>
</gene>
<keyword evidence="3" id="KW-0547">Nucleotide-binding</keyword>
<evidence type="ECO:0000313" key="7">
    <source>
        <dbReference type="Proteomes" id="UP001142810"/>
    </source>
</evidence>
<dbReference type="Pfam" id="PF00005">
    <property type="entry name" value="ABC_tran"/>
    <property type="match status" value="1"/>
</dbReference>
<dbReference type="GO" id="GO:0005524">
    <property type="term" value="F:ATP binding"/>
    <property type="evidence" value="ECO:0007669"/>
    <property type="project" value="UniProtKB-KW"/>
</dbReference>
<evidence type="ECO:0000313" key="6">
    <source>
        <dbReference type="EMBL" id="MCW8107337.1"/>
    </source>
</evidence>